<protein>
    <submittedName>
        <fullName evidence="4">C4-dicarboxylate ABC transporter</fullName>
    </submittedName>
</protein>
<dbReference type="Gene3D" id="3.40.190.10">
    <property type="entry name" value="Periplasmic binding protein-like II"/>
    <property type="match status" value="2"/>
</dbReference>
<accession>A0A323UNM6</accession>
<evidence type="ECO:0000256" key="1">
    <source>
        <dbReference type="ARBA" id="ARBA00004418"/>
    </source>
</evidence>
<dbReference type="InterPro" id="IPR011852">
    <property type="entry name" value="TRAP_TAXI"/>
</dbReference>
<dbReference type="NCBIfam" id="TIGR02122">
    <property type="entry name" value="TRAP_TAXI"/>
    <property type="match status" value="1"/>
</dbReference>
<name>A0A323UNM6_RHOPL</name>
<dbReference type="PROSITE" id="PS51257">
    <property type="entry name" value="PROKAR_LIPOPROTEIN"/>
    <property type="match status" value="1"/>
</dbReference>
<reference evidence="4 5" key="1">
    <citation type="submission" date="2018-06" db="EMBL/GenBank/DDBJ databases">
        <title>Draft Whole-Genome Sequence of the purple photosynthetic bacterium Rhodospeudomonas palustris XCP.</title>
        <authorList>
            <person name="Rayyan A."/>
            <person name="Meyer T.E."/>
            <person name="Kyndt J.A."/>
        </authorList>
    </citation>
    <scope>NUCLEOTIDE SEQUENCE [LARGE SCALE GENOMIC DNA]</scope>
    <source>
        <strain evidence="4 5">XCP</strain>
    </source>
</reference>
<comment type="caution">
    <text evidence="4">The sequence shown here is derived from an EMBL/GenBank/DDBJ whole genome shotgun (WGS) entry which is preliminary data.</text>
</comment>
<gene>
    <name evidence="4" type="ORF">DNX69_00800</name>
</gene>
<proteinExistence type="inferred from homology"/>
<dbReference type="AlphaFoldDB" id="A0A323UNM6"/>
<dbReference type="PANTHER" id="PTHR30024:SF47">
    <property type="entry name" value="TAURINE-BINDING PERIPLASMIC PROTEIN"/>
    <property type="match status" value="1"/>
</dbReference>
<sequence length="386" mass="40950">MTGRSVPLAAFAVGCALIGTTIARANDIKLPATMAFTAYDTGTAGFNIAVAVGKMMKDKHGTDVRVLPAGNDVARLAPLRAGRAQLAWMGSGTYFAQEGVFEFGAKEWGPQALQITLSVIDCNGSSLGVAADTGVKEIKDLRGKRVGFVVGSPALNQNALGILAYGGLTKDDVKIVEFASYGAMWKGLVNNDVDAAFGTTITGPAREAENSPRGLIWPPMPHADKAAWERVKKVAPFFNPAMSSCGAAHQPGKPIELSNYPYPIATVYATQSPDQVYSITKAMIVDYDAYKDNAPGATGLAVKTQTMKWVVPFHPGAVKALKEAGQWSAEDQTHNDGLIKRQEVLAAAWKQYAAAAPSGDQEFRDGWMTARAAALKRAGLPNGFEQ</sequence>
<comment type="subcellular location">
    <subcellularLocation>
        <location evidence="1">Periplasm</location>
    </subcellularLocation>
</comment>
<evidence type="ECO:0000256" key="2">
    <source>
        <dbReference type="ARBA" id="ARBA00010742"/>
    </source>
</evidence>
<evidence type="ECO:0000256" key="3">
    <source>
        <dbReference type="ARBA" id="ARBA00022729"/>
    </source>
</evidence>
<dbReference type="RefSeq" id="WP_110784033.1">
    <property type="nucleotide sequence ID" value="NZ_QKQS01000001.1"/>
</dbReference>
<comment type="similarity">
    <text evidence="2">Belongs to the bacterial solute-binding protein SsuA/TauA family.</text>
</comment>
<dbReference type="OrthoDB" id="9776669at2"/>
<evidence type="ECO:0000313" key="5">
    <source>
        <dbReference type="Proteomes" id="UP000248134"/>
    </source>
</evidence>
<evidence type="ECO:0000313" key="4">
    <source>
        <dbReference type="EMBL" id="PZA13999.1"/>
    </source>
</evidence>
<dbReference type="Proteomes" id="UP000248134">
    <property type="component" value="Unassembled WGS sequence"/>
</dbReference>
<dbReference type="GO" id="GO:0042918">
    <property type="term" value="P:alkanesulfonate transmembrane transport"/>
    <property type="evidence" value="ECO:0007669"/>
    <property type="project" value="TreeGrafter"/>
</dbReference>
<dbReference type="PANTHER" id="PTHR30024">
    <property type="entry name" value="ALIPHATIC SULFONATES-BINDING PROTEIN-RELATED"/>
    <property type="match status" value="1"/>
</dbReference>
<organism evidence="4 5">
    <name type="scientific">Rhodopseudomonas palustris</name>
    <dbReference type="NCBI Taxonomy" id="1076"/>
    <lineage>
        <taxon>Bacteria</taxon>
        <taxon>Pseudomonadati</taxon>
        <taxon>Pseudomonadota</taxon>
        <taxon>Alphaproteobacteria</taxon>
        <taxon>Hyphomicrobiales</taxon>
        <taxon>Nitrobacteraceae</taxon>
        <taxon>Rhodopseudomonas</taxon>
    </lineage>
</organism>
<dbReference type="GO" id="GO:0042597">
    <property type="term" value="C:periplasmic space"/>
    <property type="evidence" value="ECO:0007669"/>
    <property type="project" value="UniProtKB-SubCell"/>
</dbReference>
<dbReference type="EMBL" id="QKQS01000001">
    <property type="protein sequence ID" value="PZA13999.1"/>
    <property type="molecule type" value="Genomic_DNA"/>
</dbReference>
<keyword evidence="3" id="KW-0732">Signal</keyword>
<dbReference type="SUPFAM" id="SSF53850">
    <property type="entry name" value="Periplasmic binding protein-like II"/>
    <property type="match status" value="1"/>
</dbReference>
<dbReference type="Pfam" id="PF16868">
    <property type="entry name" value="NMT1_3"/>
    <property type="match status" value="1"/>
</dbReference>